<evidence type="ECO:0000313" key="2">
    <source>
        <dbReference type="EMBL" id="EAS01561.2"/>
    </source>
</evidence>
<dbReference type="PANTHER" id="PTHR11188:SF17">
    <property type="entry name" value="FI21816P1"/>
    <property type="match status" value="1"/>
</dbReference>
<dbReference type="GeneID" id="7836368"/>
<dbReference type="Gene3D" id="2.60.40.640">
    <property type="match status" value="2"/>
</dbReference>
<dbReference type="Proteomes" id="UP000009168">
    <property type="component" value="Unassembled WGS sequence"/>
</dbReference>
<accession>Q23YH2</accession>
<evidence type="ECO:0000259" key="1">
    <source>
        <dbReference type="Pfam" id="PF02752"/>
    </source>
</evidence>
<dbReference type="SUPFAM" id="SSF81296">
    <property type="entry name" value="E set domains"/>
    <property type="match status" value="1"/>
</dbReference>
<evidence type="ECO:0000313" key="3">
    <source>
        <dbReference type="Proteomes" id="UP000009168"/>
    </source>
</evidence>
<reference evidence="3" key="1">
    <citation type="journal article" date="2006" name="PLoS Biol.">
        <title>Macronuclear genome sequence of the ciliate Tetrahymena thermophila, a model eukaryote.</title>
        <authorList>
            <person name="Eisen J.A."/>
            <person name="Coyne R.S."/>
            <person name="Wu M."/>
            <person name="Wu D."/>
            <person name="Thiagarajan M."/>
            <person name="Wortman J.R."/>
            <person name="Badger J.H."/>
            <person name="Ren Q."/>
            <person name="Amedeo P."/>
            <person name="Jones K.M."/>
            <person name="Tallon L.J."/>
            <person name="Delcher A.L."/>
            <person name="Salzberg S.L."/>
            <person name="Silva J.C."/>
            <person name="Haas B.J."/>
            <person name="Majoros W.H."/>
            <person name="Farzad M."/>
            <person name="Carlton J.M."/>
            <person name="Smith R.K. Jr."/>
            <person name="Garg J."/>
            <person name="Pearlman R.E."/>
            <person name="Karrer K.M."/>
            <person name="Sun L."/>
            <person name="Manning G."/>
            <person name="Elde N.C."/>
            <person name="Turkewitz A.P."/>
            <person name="Asai D.J."/>
            <person name="Wilkes D.E."/>
            <person name="Wang Y."/>
            <person name="Cai H."/>
            <person name="Collins K."/>
            <person name="Stewart B.A."/>
            <person name="Lee S.R."/>
            <person name="Wilamowska K."/>
            <person name="Weinberg Z."/>
            <person name="Ruzzo W.L."/>
            <person name="Wloga D."/>
            <person name="Gaertig J."/>
            <person name="Frankel J."/>
            <person name="Tsao C.-C."/>
            <person name="Gorovsky M.A."/>
            <person name="Keeling P.J."/>
            <person name="Waller R.F."/>
            <person name="Patron N.J."/>
            <person name="Cherry J.M."/>
            <person name="Stover N.A."/>
            <person name="Krieger C.J."/>
            <person name="del Toro C."/>
            <person name="Ryder H.F."/>
            <person name="Williamson S.C."/>
            <person name="Barbeau R.A."/>
            <person name="Hamilton E.P."/>
            <person name="Orias E."/>
        </authorList>
    </citation>
    <scope>NUCLEOTIDE SEQUENCE [LARGE SCALE GENOMIC DNA]</scope>
    <source>
        <strain evidence="3">SB210</strain>
    </source>
</reference>
<dbReference type="InterPro" id="IPR011022">
    <property type="entry name" value="Arrestin_C-like"/>
</dbReference>
<proteinExistence type="predicted"/>
<dbReference type="AlphaFoldDB" id="Q23YH2"/>
<dbReference type="PANTHER" id="PTHR11188">
    <property type="entry name" value="ARRESTIN DOMAIN CONTAINING PROTEIN"/>
    <property type="match status" value="1"/>
</dbReference>
<gene>
    <name evidence="2" type="ORF">TTHERM_01250010</name>
</gene>
<keyword evidence="3" id="KW-1185">Reference proteome</keyword>
<dbReference type="InterPro" id="IPR014752">
    <property type="entry name" value="Arrestin-like_C"/>
</dbReference>
<dbReference type="InterPro" id="IPR014756">
    <property type="entry name" value="Ig_E-set"/>
</dbReference>
<name>Q23YH2_TETTS</name>
<dbReference type="GO" id="GO:0005737">
    <property type="term" value="C:cytoplasm"/>
    <property type="evidence" value="ECO:0007669"/>
    <property type="project" value="TreeGrafter"/>
</dbReference>
<dbReference type="KEGG" id="tet:TTHERM_01250010"/>
<dbReference type="OrthoDB" id="7785529at2759"/>
<organism evidence="2 3">
    <name type="scientific">Tetrahymena thermophila (strain SB210)</name>
    <dbReference type="NCBI Taxonomy" id="312017"/>
    <lineage>
        <taxon>Eukaryota</taxon>
        <taxon>Sar</taxon>
        <taxon>Alveolata</taxon>
        <taxon>Ciliophora</taxon>
        <taxon>Intramacronucleata</taxon>
        <taxon>Oligohymenophorea</taxon>
        <taxon>Hymenostomatida</taxon>
        <taxon>Tetrahymenina</taxon>
        <taxon>Tetrahymenidae</taxon>
        <taxon>Tetrahymena</taxon>
    </lineage>
</organism>
<dbReference type="EMBL" id="GG662600">
    <property type="protein sequence ID" value="EAS01561.2"/>
    <property type="molecule type" value="Genomic_DNA"/>
</dbReference>
<dbReference type="Pfam" id="PF02752">
    <property type="entry name" value="Arrestin_C"/>
    <property type="match status" value="1"/>
</dbReference>
<sequence>MIEKHFYQQSKQMGVFNPKEQRKQVRGGIYIQLEQTVFMSNQIIRGLININLEEPFQGHVLSITLNGKEETQFTIPRQRKAGNQHQIMACQVKGFNNFLNFTIPIYDFSQGSMDHKFIIQPCQVVIPFELVIGDKLPSSMQYSNKPEEVECSIKYTLVAQIIPTEDNLKPIEGVQEIFIGQQFPSYYLHDNFTSTQQPILCGCYKSGRIIYNVTTNSNSFSPNEQIIVKLDVDFNQYRKKVKYLNVKLAGLLTVKVNDTDYSKQAQIYEQTIRVDVNEQSRLLKEVQLSIPHNITLSSQSSLIKVDYNLLIYPEIDTSCVVSYTCPHKIEIFMNPSQDGNQSGAPQLLLIKIPQNWNPTQLQPSEFNEKQISQIKEQQNSYFQKESKKVNYSEIKEGYYTNESKQTKKINKMPNIVTSQIDPINQPLMTDQNK</sequence>
<dbReference type="HOGENOM" id="CLU_047343_0_0_1"/>
<dbReference type="RefSeq" id="XP_001021806.2">
    <property type="nucleotide sequence ID" value="XM_001021806.2"/>
</dbReference>
<feature type="domain" description="Arrestin C-terminal-like" evidence="1">
    <location>
        <begin position="205"/>
        <end position="335"/>
    </location>
</feature>
<dbReference type="STRING" id="312017.Q23YH2"/>
<dbReference type="GO" id="GO:0015031">
    <property type="term" value="P:protein transport"/>
    <property type="evidence" value="ECO:0007669"/>
    <property type="project" value="TreeGrafter"/>
</dbReference>
<dbReference type="InParanoid" id="Q23YH2"/>
<protein>
    <submittedName>
        <fullName evidence="2">Arrestin</fullName>
    </submittedName>
</protein>
<dbReference type="InterPro" id="IPR050357">
    <property type="entry name" value="Arrestin_domain-protein"/>
</dbReference>